<organism evidence="3 4">
    <name type="scientific">Boseongicola aestuarii</name>
    <dbReference type="NCBI Taxonomy" id="1470561"/>
    <lineage>
        <taxon>Bacteria</taxon>
        <taxon>Pseudomonadati</taxon>
        <taxon>Pseudomonadota</taxon>
        <taxon>Alphaproteobacteria</taxon>
        <taxon>Rhodobacterales</taxon>
        <taxon>Paracoccaceae</taxon>
        <taxon>Boseongicola</taxon>
    </lineage>
</organism>
<dbReference type="SMART" id="SM00052">
    <property type="entry name" value="EAL"/>
    <property type="match status" value="1"/>
</dbReference>
<dbReference type="SUPFAM" id="SSF141868">
    <property type="entry name" value="EAL domain-like"/>
    <property type="match status" value="1"/>
</dbReference>
<dbReference type="CDD" id="cd01949">
    <property type="entry name" value="GGDEF"/>
    <property type="match status" value="1"/>
</dbReference>
<evidence type="ECO:0000259" key="2">
    <source>
        <dbReference type="PROSITE" id="PS50887"/>
    </source>
</evidence>
<dbReference type="InterPro" id="IPR052155">
    <property type="entry name" value="Biofilm_reg_signaling"/>
</dbReference>
<dbReference type="OrthoDB" id="9814202at2"/>
<dbReference type="PROSITE" id="PS50883">
    <property type="entry name" value="EAL"/>
    <property type="match status" value="1"/>
</dbReference>
<sequence>MGEVQLLQDRLLTALNGLEGPFAIWDKDFHLVVSNDAFARSLINRQEPLPPGTPLEDFMRLAAHSGLFEDSVGREEAWAEASAKALRAGSIRDITRFTNGRVHKATSHKTPIGDTLVIATDITELETARLARESYARQLEQAHEIAHHQAYHDSLTGLGNRRFLNEELARLSAIRRQNGGHITALHLDLDRFKQINDTRGHAVGDAVLCRVAEILRNLVLDTDTLVRTGGDEFVILRHCTKDHTLPPDKLADIIVAAFWRPVMVDGVEYRIGTSIGLASTDVSDEADLLTDSDIALYKAKSLGRGRAQRFDRTDFLEMTELKSLSDELLRGLDAREIIPFYQVQIDAQTGQPVGLEALARWRHPRLGLITPDRFLPIAEDLEVVDRIDHLVFETALAECGVAFRSVPPPSLSFNISHRRLMSRGVVEAAQKASQYPGRIAFELLESIFLDEQDDATTLQLDALRDAGVFLEVDDFGSGHASIIALGQVSPDRLKIDRRLIEPVTTSSRSAAMVRAIIDLAGALDIEVTAEGIETKAHADILRVLGCDRFQGFHFGRPALLDEVLADWWPAQSSRAANAS</sequence>
<dbReference type="SUPFAM" id="SSF55073">
    <property type="entry name" value="Nucleotide cyclase"/>
    <property type="match status" value="1"/>
</dbReference>
<dbReference type="Pfam" id="PF00990">
    <property type="entry name" value="GGDEF"/>
    <property type="match status" value="1"/>
</dbReference>
<dbReference type="InterPro" id="IPR001633">
    <property type="entry name" value="EAL_dom"/>
</dbReference>
<dbReference type="Pfam" id="PF00563">
    <property type="entry name" value="EAL"/>
    <property type="match status" value="1"/>
</dbReference>
<dbReference type="RefSeq" id="WP_093972957.1">
    <property type="nucleotide sequence ID" value="NZ_FXXQ01000002.1"/>
</dbReference>
<dbReference type="Gene3D" id="3.20.20.450">
    <property type="entry name" value="EAL domain"/>
    <property type="match status" value="1"/>
</dbReference>
<dbReference type="PANTHER" id="PTHR44757">
    <property type="entry name" value="DIGUANYLATE CYCLASE DGCP"/>
    <property type="match status" value="1"/>
</dbReference>
<dbReference type="Gene3D" id="3.30.70.270">
    <property type="match status" value="1"/>
</dbReference>
<dbReference type="InterPro" id="IPR043128">
    <property type="entry name" value="Rev_trsase/Diguanyl_cyclase"/>
</dbReference>
<keyword evidence="4" id="KW-1185">Reference proteome</keyword>
<dbReference type="InterPro" id="IPR035919">
    <property type="entry name" value="EAL_sf"/>
</dbReference>
<evidence type="ECO:0000313" key="4">
    <source>
        <dbReference type="Proteomes" id="UP000201838"/>
    </source>
</evidence>
<dbReference type="InterPro" id="IPR029787">
    <property type="entry name" value="Nucleotide_cyclase"/>
</dbReference>
<name>A0A238IYE9_9RHOB</name>
<feature type="domain" description="GGDEF" evidence="2">
    <location>
        <begin position="180"/>
        <end position="312"/>
    </location>
</feature>
<dbReference type="Pfam" id="PF12860">
    <property type="entry name" value="PAS_7"/>
    <property type="match status" value="1"/>
</dbReference>
<proteinExistence type="predicted"/>
<evidence type="ECO:0000313" key="3">
    <source>
        <dbReference type="EMBL" id="SMX23012.1"/>
    </source>
</evidence>
<dbReference type="SMART" id="SM00267">
    <property type="entry name" value="GGDEF"/>
    <property type="match status" value="1"/>
</dbReference>
<gene>
    <name evidence="3" type="primary">cph2_2</name>
    <name evidence="3" type="ORF">BOA8489_01112</name>
</gene>
<feature type="domain" description="EAL" evidence="1">
    <location>
        <begin position="321"/>
        <end position="571"/>
    </location>
</feature>
<dbReference type="PANTHER" id="PTHR44757:SF2">
    <property type="entry name" value="BIOFILM ARCHITECTURE MAINTENANCE PROTEIN MBAA"/>
    <property type="match status" value="1"/>
</dbReference>
<reference evidence="3 4" key="1">
    <citation type="submission" date="2017-05" db="EMBL/GenBank/DDBJ databases">
        <authorList>
            <person name="Song R."/>
            <person name="Chenine A.L."/>
            <person name="Ruprecht R.M."/>
        </authorList>
    </citation>
    <scope>NUCLEOTIDE SEQUENCE [LARGE SCALE GENOMIC DNA]</scope>
    <source>
        <strain evidence="3 4">CECT 8489</strain>
    </source>
</reference>
<dbReference type="AlphaFoldDB" id="A0A238IYE9"/>
<evidence type="ECO:0000259" key="1">
    <source>
        <dbReference type="PROSITE" id="PS50883"/>
    </source>
</evidence>
<dbReference type="InterPro" id="IPR000160">
    <property type="entry name" value="GGDEF_dom"/>
</dbReference>
<dbReference type="EMBL" id="FXXQ01000002">
    <property type="protein sequence ID" value="SMX23012.1"/>
    <property type="molecule type" value="Genomic_DNA"/>
</dbReference>
<protein>
    <submittedName>
        <fullName evidence="3">Phytochrome-like protein cph2</fullName>
    </submittedName>
</protein>
<dbReference type="Proteomes" id="UP000201838">
    <property type="component" value="Unassembled WGS sequence"/>
</dbReference>
<dbReference type="NCBIfam" id="TIGR00254">
    <property type="entry name" value="GGDEF"/>
    <property type="match status" value="1"/>
</dbReference>
<dbReference type="CDD" id="cd01948">
    <property type="entry name" value="EAL"/>
    <property type="match status" value="1"/>
</dbReference>
<dbReference type="PROSITE" id="PS50887">
    <property type="entry name" value="GGDEF"/>
    <property type="match status" value="1"/>
</dbReference>
<accession>A0A238IYE9</accession>